<dbReference type="PROSITE" id="PS00923">
    <property type="entry name" value="ASP_GLU_RACEMASE_1"/>
    <property type="match status" value="1"/>
</dbReference>
<reference evidence="8 9" key="1">
    <citation type="journal article" date="2016" name="BMC Genomics">
        <title>Combined genomic and structural analyses of a cultured magnetotactic bacterium reveals its niche adaptation to a dynamic environment.</title>
        <authorList>
            <person name="Araujo A.C."/>
            <person name="Morillo V."/>
            <person name="Cypriano J."/>
            <person name="Teixeira L.C."/>
            <person name="Leao P."/>
            <person name="Lyra S."/>
            <person name="Almeida L.G."/>
            <person name="Bazylinski D.A."/>
            <person name="Vasconcellos A.T."/>
            <person name="Abreu F."/>
            <person name="Lins U."/>
        </authorList>
    </citation>
    <scope>NUCLEOTIDE SEQUENCE [LARGE SCALE GENOMIC DNA]</scope>
    <source>
        <strain evidence="8 9">IT-1</strain>
    </source>
</reference>
<evidence type="ECO:0000256" key="4">
    <source>
        <dbReference type="ARBA" id="ARBA00022984"/>
    </source>
</evidence>
<dbReference type="EMBL" id="LVJN01000020">
    <property type="protein sequence ID" value="OSM02311.1"/>
    <property type="molecule type" value="Genomic_DNA"/>
</dbReference>
<evidence type="ECO:0000313" key="9">
    <source>
        <dbReference type="Proteomes" id="UP000194003"/>
    </source>
</evidence>
<dbReference type="InterPro" id="IPR015942">
    <property type="entry name" value="Asp/Glu/hydantoin_racemase"/>
</dbReference>
<gene>
    <name evidence="8" type="ORF">MAIT1_02432</name>
</gene>
<keyword evidence="6" id="KW-0961">Cell wall biogenesis/degradation</keyword>
<evidence type="ECO:0000256" key="7">
    <source>
        <dbReference type="NCBIfam" id="TIGR00067"/>
    </source>
</evidence>
<dbReference type="SUPFAM" id="SSF53681">
    <property type="entry name" value="Aspartate/glutamate racemase"/>
    <property type="match status" value="2"/>
</dbReference>
<dbReference type="PANTHER" id="PTHR21198">
    <property type="entry name" value="GLUTAMATE RACEMASE"/>
    <property type="match status" value="1"/>
</dbReference>
<dbReference type="EC" id="5.1.1.3" evidence="2 7"/>
<dbReference type="GO" id="GO:0008360">
    <property type="term" value="P:regulation of cell shape"/>
    <property type="evidence" value="ECO:0007669"/>
    <property type="project" value="UniProtKB-KW"/>
</dbReference>
<dbReference type="GO" id="GO:0071555">
    <property type="term" value="P:cell wall organization"/>
    <property type="evidence" value="ECO:0007669"/>
    <property type="project" value="UniProtKB-KW"/>
</dbReference>
<dbReference type="GO" id="GO:0009252">
    <property type="term" value="P:peptidoglycan biosynthetic process"/>
    <property type="evidence" value="ECO:0007669"/>
    <property type="project" value="UniProtKB-UniRule"/>
</dbReference>
<dbReference type="GO" id="GO:0008881">
    <property type="term" value="F:glutamate racemase activity"/>
    <property type="evidence" value="ECO:0007669"/>
    <property type="project" value="UniProtKB-UniRule"/>
</dbReference>
<accession>A0A1Y2K2P3</accession>
<evidence type="ECO:0000256" key="1">
    <source>
        <dbReference type="ARBA" id="ARBA00001602"/>
    </source>
</evidence>
<comment type="caution">
    <text evidence="8">The sequence shown here is derived from an EMBL/GenBank/DDBJ whole genome shotgun (WGS) entry which is preliminary data.</text>
</comment>
<dbReference type="PROSITE" id="PS00924">
    <property type="entry name" value="ASP_GLU_RACEMASE_2"/>
    <property type="match status" value="1"/>
</dbReference>
<dbReference type="Gene3D" id="3.40.50.1860">
    <property type="match status" value="2"/>
</dbReference>
<keyword evidence="4" id="KW-0573">Peptidoglycan synthesis</keyword>
<comment type="catalytic activity">
    <reaction evidence="1">
        <text>L-glutamate = D-glutamate</text>
        <dbReference type="Rhea" id="RHEA:12813"/>
        <dbReference type="ChEBI" id="CHEBI:29985"/>
        <dbReference type="ChEBI" id="CHEBI:29986"/>
        <dbReference type="EC" id="5.1.1.3"/>
    </reaction>
</comment>
<dbReference type="FunFam" id="3.40.50.1860:FF:000001">
    <property type="entry name" value="Glutamate racemase"/>
    <property type="match status" value="1"/>
</dbReference>
<dbReference type="STRING" id="1434232.MAIT1_02432"/>
<keyword evidence="3" id="KW-0133">Cell shape</keyword>
<dbReference type="InterPro" id="IPR018187">
    <property type="entry name" value="Asp/Glu_racemase_AS_1"/>
</dbReference>
<evidence type="ECO:0000256" key="6">
    <source>
        <dbReference type="ARBA" id="ARBA00023316"/>
    </source>
</evidence>
<dbReference type="InterPro" id="IPR004391">
    <property type="entry name" value="Glu_race"/>
</dbReference>
<organism evidence="8 9">
    <name type="scientific">Magnetofaba australis IT-1</name>
    <dbReference type="NCBI Taxonomy" id="1434232"/>
    <lineage>
        <taxon>Bacteria</taxon>
        <taxon>Pseudomonadati</taxon>
        <taxon>Pseudomonadota</taxon>
        <taxon>Magnetococcia</taxon>
        <taxon>Magnetococcales</taxon>
        <taxon>Magnetococcaceae</taxon>
        <taxon>Magnetofaba</taxon>
    </lineage>
</organism>
<evidence type="ECO:0000256" key="3">
    <source>
        <dbReference type="ARBA" id="ARBA00022960"/>
    </source>
</evidence>
<dbReference type="AlphaFoldDB" id="A0A1Y2K2P3"/>
<protein>
    <recommendedName>
        <fullName evidence="2 7">Glutamate racemase</fullName>
        <ecNumber evidence="2 7">5.1.1.3</ecNumber>
    </recommendedName>
</protein>
<keyword evidence="9" id="KW-1185">Reference proteome</keyword>
<evidence type="ECO:0000313" key="8">
    <source>
        <dbReference type="EMBL" id="OSM02311.1"/>
    </source>
</evidence>
<dbReference type="Pfam" id="PF01177">
    <property type="entry name" value="Asp_Glu_race"/>
    <property type="match status" value="1"/>
</dbReference>
<proteinExistence type="predicted"/>
<sequence>MGDTARVPYGTKSARTVERYTIQVASVLEAHEVKALVVACNTASALGLAALRAHTALPALGVIQPGCRAALSATRSGRIGVIGTRTTIASGAYRHSLFLMQPKVTVADAPCPLFVPLAEEGWTDHPASHLIIEESLAPLKQHDIDALILGCTHYPVLKQAIGKVMGPEIALVDSAHAVADDLADLMPEVVRPTFEDAQQQLRYLVTDEADRFTEVARRFLHGFPIERAEMVDL</sequence>
<dbReference type="InterPro" id="IPR033134">
    <property type="entry name" value="Asp/Glu_racemase_AS_2"/>
</dbReference>
<name>A0A1Y2K2P3_9PROT</name>
<keyword evidence="5" id="KW-0413">Isomerase</keyword>
<dbReference type="NCBIfam" id="TIGR00067">
    <property type="entry name" value="glut_race"/>
    <property type="match status" value="1"/>
</dbReference>
<dbReference type="InterPro" id="IPR001920">
    <property type="entry name" value="Asp/Glu_race"/>
</dbReference>
<evidence type="ECO:0000256" key="2">
    <source>
        <dbReference type="ARBA" id="ARBA00013090"/>
    </source>
</evidence>
<evidence type="ECO:0000256" key="5">
    <source>
        <dbReference type="ARBA" id="ARBA00023235"/>
    </source>
</evidence>
<dbReference type="Proteomes" id="UP000194003">
    <property type="component" value="Unassembled WGS sequence"/>
</dbReference>
<dbReference type="PANTHER" id="PTHR21198:SF2">
    <property type="entry name" value="GLUTAMATE RACEMASE"/>
    <property type="match status" value="1"/>
</dbReference>